<organism evidence="4">
    <name type="scientific">Sesamum radiatum</name>
    <name type="common">Black benniseed</name>
    <dbReference type="NCBI Taxonomy" id="300843"/>
    <lineage>
        <taxon>Eukaryota</taxon>
        <taxon>Viridiplantae</taxon>
        <taxon>Streptophyta</taxon>
        <taxon>Embryophyta</taxon>
        <taxon>Tracheophyta</taxon>
        <taxon>Spermatophyta</taxon>
        <taxon>Magnoliopsida</taxon>
        <taxon>eudicotyledons</taxon>
        <taxon>Gunneridae</taxon>
        <taxon>Pentapetalae</taxon>
        <taxon>asterids</taxon>
        <taxon>lamiids</taxon>
        <taxon>Lamiales</taxon>
        <taxon>Pedaliaceae</taxon>
        <taxon>Sesamum</taxon>
    </lineage>
</organism>
<accession>A0AAW2M5J5</accession>
<dbReference type="InterPro" id="IPR013087">
    <property type="entry name" value="Znf_C2H2_type"/>
</dbReference>
<keyword evidence="1" id="KW-0862">Zinc</keyword>
<dbReference type="EMBL" id="JACGWJ010000023">
    <property type="protein sequence ID" value="KAL0326298.1"/>
    <property type="molecule type" value="Genomic_DNA"/>
</dbReference>
<sequence>MDPEERLCADTWTKSSLGCESLNTPPNIRIFTDFNSQQPKWENSSFLVQQRFSDFNQPFGGQNSLSCNVNSQKQMSDPQDKPTCDAHESSNMQDWDPRAMLNNLSFLETKIHQLQDLVHLIVGRRGQVTGRADQILVQQQQLITADLTSIIVQLISTAGSLLPSVTQTLSSESSISQLGQFAGVTNQSAGVSDNVPPHNNNVNKVEDHSDLTGYFGAEQNCPIEDHEMKSDDDADEGENLPPGSYEILQLEKEEILAPHTHFCTICGKGFKRDANLRMHMRGHVMSTKRRLLLQSPIRNPALSQFLSRDLKTHEKHCGRDKWLCSCGTTFSRKDKLFGHIALFQGHTPAIPIEESKGSAGPSDRGQCSEATNKVEQLEFNYKLDAPSRSACQNVMDVEGAGEDPTSYFSPLGFDTSSMSGFHEFPRPPFEDSENSFSFLLSGACDYPPKNGRYSGSNDLD</sequence>
<feature type="region of interest" description="Disordered" evidence="2">
    <location>
        <begin position="69"/>
        <end position="93"/>
    </location>
</feature>
<dbReference type="Pfam" id="PF00096">
    <property type="entry name" value="zf-C2H2"/>
    <property type="match status" value="1"/>
</dbReference>
<protein>
    <submittedName>
        <fullName evidence="4">Protein SENSITIVE TO PROTON RHIZOTOXICITY 1</fullName>
    </submittedName>
</protein>
<gene>
    <name evidence="4" type="ORF">Sradi_5199100</name>
</gene>
<dbReference type="GO" id="GO:0010447">
    <property type="term" value="P:response to acidic pH"/>
    <property type="evidence" value="ECO:0007669"/>
    <property type="project" value="InterPro"/>
</dbReference>
<evidence type="ECO:0000259" key="3">
    <source>
        <dbReference type="PROSITE" id="PS50157"/>
    </source>
</evidence>
<dbReference type="PANTHER" id="PTHR46352:SF1">
    <property type="entry name" value="PROTEIN SENSITIVE TO PROTON RHIZOTOXICITY 1"/>
    <property type="match status" value="1"/>
</dbReference>
<dbReference type="PANTHER" id="PTHR46352">
    <property type="entry name" value="PROTEIN SENSITIVE TO PROTON RHIZOTOXICITY 1"/>
    <property type="match status" value="1"/>
</dbReference>
<dbReference type="Gene3D" id="3.30.160.60">
    <property type="entry name" value="Classic Zinc Finger"/>
    <property type="match status" value="1"/>
</dbReference>
<reference evidence="4" key="1">
    <citation type="submission" date="2020-06" db="EMBL/GenBank/DDBJ databases">
        <authorList>
            <person name="Li T."/>
            <person name="Hu X."/>
            <person name="Zhang T."/>
            <person name="Song X."/>
            <person name="Zhang H."/>
            <person name="Dai N."/>
            <person name="Sheng W."/>
            <person name="Hou X."/>
            <person name="Wei L."/>
        </authorList>
    </citation>
    <scope>NUCLEOTIDE SEQUENCE</scope>
    <source>
        <strain evidence="4">G02</strain>
        <tissue evidence="4">Leaf</tissue>
    </source>
</reference>
<keyword evidence="1" id="KW-0863">Zinc-finger</keyword>
<dbReference type="PROSITE" id="PS00028">
    <property type="entry name" value="ZINC_FINGER_C2H2_1"/>
    <property type="match status" value="1"/>
</dbReference>
<dbReference type="GO" id="GO:0010044">
    <property type="term" value="P:response to aluminum ion"/>
    <property type="evidence" value="ECO:0007669"/>
    <property type="project" value="InterPro"/>
</dbReference>
<proteinExistence type="predicted"/>
<keyword evidence="1" id="KW-0479">Metal-binding</keyword>
<comment type="caution">
    <text evidence="4">The sequence shown here is derived from an EMBL/GenBank/DDBJ whole genome shotgun (WGS) entry which is preliminary data.</text>
</comment>
<dbReference type="SMART" id="SM00355">
    <property type="entry name" value="ZnF_C2H2"/>
    <property type="match status" value="1"/>
</dbReference>
<evidence type="ECO:0000256" key="2">
    <source>
        <dbReference type="SAM" id="MobiDB-lite"/>
    </source>
</evidence>
<evidence type="ECO:0000313" key="4">
    <source>
        <dbReference type="EMBL" id="KAL0326298.1"/>
    </source>
</evidence>
<dbReference type="InterPro" id="IPR044300">
    <property type="entry name" value="STOP1/2"/>
</dbReference>
<dbReference type="InterPro" id="IPR058196">
    <property type="entry name" value="zf-C2H2_STOP1/2_C"/>
</dbReference>
<evidence type="ECO:0000256" key="1">
    <source>
        <dbReference type="PROSITE-ProRule" id="PRU00042"/>
    </source>
</evidence>
<dbReference type="InterPro" id="IPR036236">
    <property type="entry name" value="Znf_C2H2_sf"/>
</dbReference>
<name>A0AAW2M5J5_SESRA</name>
<dbReference type="SUPFAM" id="SSF57667">
    <property type="entry name" value="beta-beta-alpha zinc fingers"/>
    <property type="match status" value="1"/>
</dbReference>
<feature type="domain" description="C2H2-type" evidence="3">
    <location>
        <begin position="261"/>
        <end position="288"/>
    </location>
</feature>
<reference evidence="4" key="2">
    <citation type="journal article" date="2024" name="Plant">
        <title>Genomic evolution and insights into agronomic trait innovations of Sesamum species.</title>
        <authorList>
            <person name="Miao H."/>
            <person name="Wang L."/>
            <person name="Qu L."/>
            <person name="Liu H."/>
            <person name="Sun Y."/>
            <person name="Le M."/>
            <person name="Wang Q."/>
            <person name="Wei S."/>
            <person name="Zheng Y."/>
            <person name="Lin W."/>
            <person name="Duan Y."/>
            <person name="Cao H."/>
            <person name="Xiong S."/>
            <person name="Wang X."/>
            <person name="Wei L."/>
            <person name="Li C."/>
            <person name="Ma Q."/>
            <person name="Ju M."/>
            <person name="Zhao R."/>
            <person name="Li G."/>
            <person name="Mu C."/>
            <person name="Tian Q."/>
            <person name="Mei H."/>
            <person name="Zhang T."/>
            <person name="Gao T."/>
            <person name="Zhang H."/>
        </authorList>
    </citation>
    <scope>NUCLEOTIDE SEQUENCE</scope>
    <source>
        <strain evidence="4">G02</strain>
    </source>
</reference>
<dbReference type="Pfam" id="PF23118">
    <property type="entry name" value="zf-C2H2_STOP2_C"/>
    <property type="match status" value="1"/>
</dbReference>
<dbReference type="PROSITE" id="PS50157">
    <property type="entry name" value="ZINC_FINGER_C2H2_2"/>
    <property type="match status" value="1"/>
</dbReference>
<feature type="compositionally biased region" description="Basic and acidic residues" evidence="2">
    <location>
        <begin position="78"/>
        <end position="88"/>
    </location>
</feature>
<dbReference type="AlphaFoldDB" id="A0AAW2M5J5"/>
<dbReference type="GO" id="GO:0008270">
    <property type="term" value="F:zinc ion binding"/>
    <property type="evidence" value="ECO:0007669"/>
    <property type="project" value="UniProtKB-KW"/>
</dbReference>